<dbReference type="Proteomes" id="UP001139264">
    <property type="component" value="Unassembled WGS sequence"/>
</dbReference>
<dbReference type="Proteomes" id="UP001139168">
    <property type="component" value="Unassembled WGS sequence"/>
</dbReference>
<dbReference type="EMBL" id="JAJFZQ010000005">
    <property type="protein sequence ID" value="MCC3265812.1"/>
    <property type="molecule type" value="Genomic_DNA"/>
</dbReference>
<comment type="caution">
    <text evidence="3">The sequence shown here is derived from an EMBL/GenBank/DDBJ whole genome shotgun (WGS) entry which is preliminary data.</text>
</comment>
<keyword evidence="4" id="KW-1185">Reference proteome</keyword>
<evidence type="ECO:0000256" key="1">
    <source>
        <dbReference type="SAM" id="MobiDB-lite"/>
    </source>
</evidence>
<sequence>MASSKKNPSLPLSGLVAPFPPAASEPPLTSSVNIAPAAAAKLGAEAGAMTAPGAEAEAALPGWQSLGKDHKPTHSFGKQGRREKKVRW</sequence>
<evidence type="ECO:0000313" key="4">
    <source>
        <dbReference type="Proteomes" id="UP001139168"/>
    </source>
</evidence>
<evidence type="ECO:0000313" key="3">
    <source>
        <dbReference type="EMBL" id="MCC3268569.1"/>
    </source>
</evidence>
<dbReference type="AlphaFoldDB" id="A0A9X1LZN0"/>
<feature type="region of interest" description="Disordered" evidence="1">
    <location>
        <begin position="1"/>
        <end position="28"/>
    </location>
</feature>
<reference evidence="3" key="1">
    <citation type="submission" date="2021-10" db="EMBL/GenBank/DDBJ databases">
        <title>Novel species in genus Arthrobacter.</title>
        <authorList>
            <person name="Liu Y."/>
        </authorList>
    </citation>
    <scope>NUCLEOTIDE SEQUENCE</scope>
    <source>
        <strain evidence="2">Zg-Y786</strain>
        <strain evidence="3">Zg-Y809</strain>
    </source>
</reference>
<name>A0A9X1LZN0_9MICC</name>
<gene>
    <name evidence="3" type="ORF">LJ751_04230</name>
    <name evidence="2" type="ORF">LJ752_07115</name>
</gene>
<dbReference type="EMBL" id="JAJFZP010000005">
    <property type="protein sequence ID" value="MCC3268569.1"/>
    <property type="molecule type" value="Genomic_DNA"/>
</dbReference>
<protein>
    <submittedName>
        <fullName evidence="3">Uncharacterized protein</fullName>
    </submittedName>
</protein>
<accession>A0A9X1LZN0</accession>
<evidence type="ECO:0000313" key="5">
    <source>
        <dbReference type="Proteomes" id="UP001139264"/>
    </source>
</evidence>
<evidence type="ECO:0000313" key="2">
    <source>
        <dbReference type="EMBL" id="MCC3265812.1"/>
    </source>
</evidence>
<dbReference type="RefSeq" id="WP_227890632.1">
    <property type="nucleotide sequence ID" value="NZ_CP095461.1"/>
</dbReference>
<organism evidence="3 5">
    <name type="scientific">Arthrobacter gengyunqii</name>
    <dbReference type="NCBI Taxonomy" id="2886940"/>
    <lineage>
        <taxon>Bacteria</taxon>
        <taxon>Bacillati</taxon>
        <taxon>Actinomycetota</taxon>
        <taxon>Actinomycetes</taxon>
        <taxon>Micrococcales</taxon>
        <taxon>Micrococcaceae</taxon>
        <taxon>Arthrobacter</taxon>
    </lineage>
</organism>
<feature type="compositionally biased region" description="Basic residues" evidence="1">
    <location>
        <begin position="79"/>
        <end position="88"/>
    </location>
</feature>
<feature type="region of interest" description="Disordered" evidence="1">
    <location>
        <begin position="64"/>
        <end position="88"/>
    </location>
</feature>
<proteinExistence type="predicted"/>